<dbReference type="EMBL" id="AZHE01000036">
    <property type="protein sequence ID" value="KHN94336.1"/>
    <property type="molecule type" value="Genomic_DNA"/>
</dbReference>
<comment type="caution">
    <text evidence="1">The sequence shown here is derived from an EMBL/GenBank/DDBJ whole genome shotgun (WGS) entry which is preliminary data.</text>
</comment>
<dbReference type="GeneID" id="63742220"/>
<evidence type="ECO:0000313" key="1">
    <source>
        <dbReference type="EMBL" id="KHN94336.1"/>
    </source>
</evidence>
<evidence type="ECO:0000313" key="2">
    <source>
        <dbReference type="Proteomes" id="UP000030816"/>
    </source>
</evidence>
<protein>
    <submittedName>
        <fullName evidence="1">C6 transcription factor</fullName>
    </submittedName>
</protein>
<organism evidence="1 2">
    <name type="scientific">Metarhizium album (strain ARSEF 1941)</name>
    <dbReference type="NCBI Taxonomy" id="1081103"/>
    <lineage>
        <taxon>Eukaryota</taxon>
        <taxon>Fungi</taxon>
        <taxon>Dikarya</taxon>
        <taxon>Ascomycota</taxon>
        <taxon>Pezizomycotina</taxon>
        <taxon>Sordariomycetes</taxon>
        <taxon>Hypocreomycetidae</taxon>
        <taxon>Hypocreales</taxon>
        <taxon>Clavicipitaceae</taxon>
        <taxon>Metarhizium</taxon>
    </lineage>
</organism>
<accession>A0A0B2WEQ9</accession>
<dbReference type="RefSeq" id="XP_040675402.1">
    <property type="nucleotide sequence ID" value="XM_040826563.1"/>
</dbReference>
<sequence>MGNTRHSRSLQSPNESVGPIDMALLDLRALLPKMENEVGAMQSHHLDFPGGATLISRVTTAQNGLVCLSEALGLRAWMNAGQREQPEAGWSLTSRRHKKGLDRHARLRIRCRDRKFERRKGRLDSPYHDLPKRYLALPASLAISLKAKAFRGLWKLMHLHDVPPYWVDLVGMTRDSQPDAKSPHPIEILRENTEPEPSSSPEHFFVYVKMTWALVVDFRTELGGGPGGGGDVAHESRLIGRGCCVGMARGHGDSVRERRGIFMPSAWSESALVWDRPGADGVTWRKLMDDGGEVPHWKSFEHDG</sequence>
<dbReference type="STRING" id="1081103.A0A0B2WEQ9"/>
<dbReference type="AlphaFoldDB" id="A0A0B2WEQ9"/>
<keyword evidence="2" id="KW-1185">Reference proteome</keyword>
<reference evidence="1 2" key="1">
    <citation type="journal article" date="2014" name="Proc. Natl. Acad. Sci. U.S.A.">
        <title>Trajectory and genomic determinants of fungal-pathogen speciation and host adaptation.</title>
        <authorList>
            <person name="Hu X."/>
            <person name="Xiao G."/>
            <person name="Zheng P."/>
            <person name="Shang Y."/>
            <person name="Su Y."/>
            <person name="Zhang X."/>
            <person name="Liu X."/>
            <person name="Zhan S."/>
            <person name="St Leger R.J."/>
            <person name="Wang C."/>
        </authorList>
    </citation>
    <scope>NUCLEOTIDE SEQUENCE [LARGE SCALE GENOMIC DNA]</scope>
    <source>
        <strain evidence="1 2">ARSEF 1941</strain>
    </source>
</reference>
<dbReference type="Proteomes" id="UP000030816">
    <property type="component" value="Unassembled WGS sequence"/>
</dbReference>
<name>A0A0B2WEQ9_METAS</name>
<dbReference type="HOGENOM" id="CLU_915515_0_0_1"/>
<dbReference type="OrthoDB" id="4936590at2759"/>
<gene>
    <name evidence="1" type="ORF">MAM_07765</name>
</gene>
<proteinExistence type="predicted"/>